<evidence type="ECO:0000313" key="3">
    <source>
        <dbReference type="Proteomes" id="UP000005013"/>
    </source>
</evidence>
<dbReference type="HOGENOM" id="CLU_123808_0_0_7"/>
<gene>
    <name evidence="2" type="ordered locus">HCD_00975</name>
</gene>
<dbReference type="AlphaFoldDB" id="I0EQK8"/>
<protein>
    <recommendedName>
        <fullName evidence="1">DUF5675 domain-containing protein</fullName>
    </recommendedName>
</protein>
<dbReference type="eggNOG" id="ENOG5031QPH">
    <property type="taxonomic scope" value="Bacteria"/>
</dbReference>
<name>I0EQK8_HELCM</name>
<feature type="domain" description="DUF5675" evidence="1">
    <location>
        <begin position="52"/>
        <end position="163"/>
    </location>
</feature>
<evidence type="ECO:0000259" key="1">
    <source>
        <dbReference type="Pfam" id="PF18925"/>
    </source>
</evidence>
<dbReference type="PATRIC" id="fig|1163745.3.peg.208"/>
<organism evidence="2 3">
    <name type="scientific">Helicobacter cetorum (strain ATCC BAA-540 / CCUG 52418 / MIT 99-5656)</name>
    <dbReference type="NCBI Taxonomy" id="1163745"/>
    <lineage>
        <taxon>Bacteria</taxon>
        <taxon>Pseudomonadati</taxon>
        <taxon>Campylobacterota</taxon>
        <taxon>Epsilonproteobacteria</taxon>
        <taxon>Campylobacterales</taxon>
        <taxon>Helicobacteraceae</taxon>
        <taxon>Helicobacter</taxon>
    </lineage>
</organism>
<accession>I0EQK8</accession>
<dbReference type="EMBL" id="CP003481">
    <property type="protein sequence ID" value="AFI05227.1"/>
    <property type="molecule type" value="Genomic_DNA"/>
</dbReference>
<dbReference type="Pfam" id="PF18925">
    <property type="entry name" value="DUF5675"/>
    <property type="match status" value="1"/>
</dbReference>
<dbReference type="OrthoDB" id="1036575at2"/>
<keyword evidence="3" id="KW-1185">Reference proteome</keyword>
<reference evidence="2 3" key="1">
    <citation type="journal article" date="2013" name="PLoS ONE">
        <title>Sequence Divergence and Conservation in Genomes ofHelicobacter cetorum Strains from a Dolphin and a Whale.</title>
        <authorList>
            <person name="Kersulyte D."/>
            <person name="Rossi M."/>
            <person name="Berg D.E."/>
        </authorList>
    </citation>
    <scope>NUCLEOTIDE SEQUENCE [LARGE SCALE GENOMIC DNA]</scope>
    <source>
        <strain evidence="2 3">MIT 99-5656</strain>
    </source>
</reference>
<dbReference type="InterPro" id="IPR043732">
    <property type="entry name" value="DUF5675"/>
</dbReference>
<dbReference type="Proteomes" id="UP000005013">
    <property type="component" value="Chromosome"/>
</dbReference>
<proteinExistence type="predicted"/>
<dbReference type="RefSeq" id="WP_014658755.1">
    <property type="nucleotide sequence ID" value="NC_017735.1"/>
</dbReference>
<evidence type="ECO:0000313" key="2">
    <source>
        <dbReference type="EMBL" id="AFI05227.1"/>
    </source>
</evidence>
<sequence length="178" mass="20380">MYSIFLKREKDLEEVTKDNKKEAGMLGSFRVFETIHDSQSSLNEVLQAYEKIDPLFACFSLENSGTPTSERNKDKPILSGSYKLEWCETSCTMPSEYEKCLNGRNKGILLSNPNDASFRDRKILIHVGNTAHDTLGCILLGTQHDDKMIYKSKEAIKRFFDFLSDKGVENFTLYIIDK</sequence>
<dbReference type="KEGG" id="hcm:HCD_00975"/>